<dbReference type="InterPro" id="IPR014757">
    <property type="entry name" value="Tscrpt_reg_IclR_C"/>
</dbReference>
<proteinExistence type="predicted"/>
<dbReference type="PROSITE" id="PS51078">
    <property type="entry name" value="ICLR_ED"/>
    <property type="match status" value="1"/>
</dbReference>
<gene>
    <name evidence="6" type="ORF">J4H91_07080</name>
</gene>
<evidence type="ECO:0000256" key="3">
    <source>
        <dbReference type="ARBA" id="ARBA00023163"/>
    </source>
</evidence>
<dbReference type="GO" id="GO:0045892">
    <property type="term" value="P:negative regulation of DNA-templated transcription"/>
    <property type="evidence" value="ECO:0007669"/>
    <property type="project" value="TreeGrafter"/>
</dbReference>
<dbReference type="Gene3D" id="1.10.10.10">
    <property type="entry name" value="Winged helix-like DNA-binding domain superfamily/Winged helix DNA-binding domain"/>
    <property type="match status" value="1"/>
</dbReference>
<dbReference type="InterPro" id="IPR036390">
    <property type="entry name" value="WH_DNA-bd_sf"/>
</dbReference>
<dbReference type="InterPro" id="IPR050707">
    <property type="entry name" value="HTH_MetabolicPath_Reg"/>
</dbReference>
<evidence type="ECO:0000256" key="1">
    <source>
        <dbReference type="ARBA" id="ARBA00023015"/>
    </source>
</evidence>
<keyword evidence="1" id="KW-0805">Transcription regulation</keyword>
<dbReference type="GO" id="GO:0003700">
    <property type="term" value="F:DNA-binding transcription factor activity"/>
    <property type="evidence" value="ECO:0007669"/>
    <property type="project" value="TreeGrafter"/>
</dbReference>
<dbReference type="PANTHER" id="PTHR30136:SF24">
    <property type="entry name" value="HTH-TYPE TRANSCRIPTIONAL REPRESSOR ALLR"/>
    <property type="match status" value="1"/>
</dbReference>
<dbReference type="Gene3D" id="3.30.450.40">
    <property type="match status" value="1"/>
</dbReference>
<accession>A0A939LVW3</accession>
<dbReference type="Pfam" id="PF09339">
    <property type="entry name" value="HTH_IclR"/>
    <property type="match status" value="1"/>
</dbReference>
<dbReference type="InterPro" id="IPR005471">
    <property type="entry name" value="Tscrpt_reg_IclR_N"/>
</dbReference>
<comment type="caution">
    <text evidence="6">The sequence shown here is derived from an EMBL/GenBank/DDBJ whole genome shotgun (WGS) entry which is preliminary data.</text>
</comment>
<dbReference type="PROSITE" id="PS51077">
    <property type="entry name" value="HTH_ICLR"/>
    <property type="match status" value="1"/>
</dbReference>
<organism evidence="6 7">
    <name type="scientific">Leucobacter ruminantium</name>
    <dbReference type="NCBI Taxonomy" id="1289170"/>
    <lineage>
        <taxon>Bacteria</taxon>
        <taxon>Bacillati</taxon>
        <taxon>Actinomycetota</taxon>
        <taxon>Actinomycetes</taxon>
        <taxon>Micrococcales</taxon>
        <taxon>Microbacteriaceae</taxon>
        <taxon>Leucobacter</taxon>
    </lineage>
</organism>
<keyword evidence="7" id="KW-1185">Reference proteome</keyword>
<evidence type="ECO:0000259" key="5">
    <source>
        <dbReference type="PROSITE" id="PS51078"/>
    </source>
</evidence>
<protein>
    <submittedName>
        <fullName evidence="6">IclR family transcriptional regulator</fullName>
    </submittedName>
</protein>
<dbReference type="SUPFAM" id="SSF55781">
    <property type="entry name" value="GAF domain-like"/>
    <property type="match status" value="1"/>
</dbReference>
<dbReference type="PANTHER" id="PTHR30136">
    <property type="entry name" value="HELIX-TURN-HELIX TRANSCRIPTIONAL REGULATOR, ICLR FAMILY"/>
    <property type="match status" value="1"/>
</dbReference>
<dbReference type="AlphaFoldDB" id="A0A939LVW3"/>
<reference evidence="6" key="1">
    <citation type="submission" date="2021-03" db="EMBL/GenBank/DDBJ databases">
        <title>Leucobacter chromiisoli sp. nov., isolated from chromium-containing soil of chemical plant.</title>
        <authorList>
            <person name="Xu Z."/>
        </authorList>
    </citation>
    <scope>NUCLEOTIDE SEQUENCE</scope>
    <source>
        <strain evidence="6">A2</strain>
    </source>
</reference>
<dbReference type="EMBL" id="JAGDYL010000009">
    <property type="protein sequence ID" value="MBO1805081.1"/>
    <property type="molecule type" value="Genomic_DNA"/>
</dbReference>
<evidence type="ECO:0000256" key="2">
    <source>
        <dbReference type="ARBA" id="ARBA00023125"/>
    </source>
</evidence>
<keyword evidence="3" id="KW-0804">Transcription</keyword>
<dbReference type="InterPro" id="IPR036388">
    <property type="entry name" value="WH-like_DNA-bd_sf"/>
</dbReference>
<name>A0A939LVW3_9MICO</name>
<dbReference type="SUPFAM" id="SSF46785">
    <property type="entry name" value="Winged helix' DNA-binding domain"/>
    <property type="match status" value="1"/>
</dbReference>
<dbReference type="InterPro" id="IPR029016">
    <property type="entry name" value="GAF-like_dom_sf"/>
</dbReference>
<sequence length="260" mass="28793">MPFISANDRKRPTLQTVDRALNFLEIVAERPDGVTVRDIADELGINVTTCYHLYNTLLARDYIERNTNGTIRLGNNVASLYEGYRRGFSNQDEMLAIVRRMSEASQETAFISLRVNDSVILTAFTEGPHPVKAGGLFVGLSGLEHVRATGKAVLAFLGPEDRQRMINRSLSAVPPAQRPVLISRLEEDLREIEARGWALDDEGYENGIVGVAAPYFSRDGSCMGAVGVWAPKERWQSNEKIILQATLDSAKEASRILGRT</sequence>
<dbReference type="Proteomes" id="UP000664398">
    <property type="component" value="Unassembled WGS sequence"/>
</dbReference>
<dbReference type="Pfam" id="PF01614">
    <property type="entry name" value="IclR_C"/>
    <property type="match status" value="1"/>
</dbReference>
<dbReference type="RefSeq" id="WP_208045562.1">
    <property type="nucleotide sequence ID" value="NZ_JAGDYL010000009.1"/>
</dbReference>
<feature type="domain" description="IclR-ED" evidence="5">
    <location>
        <begin position="76"/>
        <end position="260"/>
    </location>
</feature>
<evidence type="ECO:0000313" key="6">
    <source>
        <dbReference type="EMBL" id="MBO1805081.1"/>
    </source>
</evidence>
<evidence type="ECO:0000259" key="4">
    <source>
        <dbReference type="PROSITE" id="PS51077"/>
    </source>
</evidence>
<feature type="domain" description="HTH iclR-type" evidence="4">
    <location>
        <begin position="14"/>
        <end position="75"/>
    </location>
</feature>
<dbReference type="GO" id="GO:0003677">
    <property type="term" value="F:DNA binding"/>
    <property type="evidence" value="ECO:0007669"/>
    <property type="project" value="UniProtKB-KW"/>
</dbReference>
<keyword evidence="2" id="KW-0238">DNA-binding</keyword>
<evidence type="ECO:0000313" key="7">
    <source>
        <dbReference type="Proteomes" id="UP000664398"/>
    </source>
</evidence>
<dbReference type="SMART" id="SM00346">
    <property type="entry name" value="HTH_ICLR"/>
    <property type="match status" value="1"/>
</dbReference>